<evidence type="ECO:0000313" key="2">
    <source>
        <dbReference type="Proteomes" id="UP000054771"/>
    </source>
</evidence>
<protein>
    <recommendedName>
        <fullName evidence="3">HD domain-containing protein</fullName>
    </recommendedName>
</protein>
<dbReference type="EMBL" id="CDMC01000012">
    <property type="protein sequence ID" value="CEL08707.1"/>
    <property type="molecule type" value="Genomic_DNA"/>
</dbReference>
<dbReference type="PANTHER" id="PTHR35569:SF1">
    <property type="entry name" value="CYANAMIDE HYDRATASE DDI2-RELATED"/>
    <property type="match status" value="1"/>
</dbReference>
<accession>A0A0U5GAY3</accession>
<keyword evidence="2" id="KW-1185">Reference proteome</keyword>
<dbReference type="STRING" id="454130.A0A0U5GAY3"/>
<name>A0A0U5GAY3_ASPCI</name>
<organism evidence="1 2">
    <name type="scientific">Aspergillus calidoustus</name>
    <dbReference type="NCBI Taxonomy" id="454130"/>
    <lineage>
        <taxon>Eukaryota</taxon>
        <taxon>Fungi</taxon>
        <taxon>Dikarya</taxon>
        <taxon>Ascomycota</taxon>
        <taxon>Pezizomycotina</taxon>
        <taxon>Eurotiomycetes</taxon>
        <taxon>Eurotiomycetidae</taxon>
        <taxon>Eurotiales</taxon>
        <taxon>Aspergillaceae</taxon>
        <taxon>Aspergillus</taxon>
        <taxon>Aspergillus subgen. Nidulantes</taxon>
    </lineage>
</organism>
<evidence type="ECO:0008006" key="3">
    <source>
        <dbReference type="Google" id="ProtNLM"/>
    </source>
</evidence>
<evidence type="ECO:0000313" key="1">
    <source>
        <dbReference type="EMBL" id="CEL08707.1"/>
    </source>
</evidence>
<dbReference type="PANTHER" id="PTHR35569">
    <property type="entry name" value="CYANAMIDE HYDRATASE DDI2-RELATED"/>
    <property type="match status" value="1"/>
</dbReference>
<dbReference type="Proteomes" id="UP000054771">
    <property type="component" value="Unassembled WGS sequence"/>
</dbReference>
<dbReference type="OrthoDB" id="2378324at2759"/>
<sequence>MPTYPTRTIAGVSVIDTTLVQAALNYAKTHNDALSYNHVCRSWVFGCIIATKIPTLANAEIDMEIHAVSAILHDLAWDTTSPFSTPDKRFEVDSANAARDFLAKEGPQLTPRQRQLVWDSIALHAIPSVAHHKEGEVALCQMGISADFLGYKMPGGVITKEEYEAVIEEFPLLDFKEGFKKLMCGLCVHKPETTYDNYVRDFGERFVEGYDVTGKTMVDVLMQPIHG</sequence>
<dbReference type="SUPFAM" id="SSF109604">
    <property type="entry name" value="HD-domain/PDEase-like"/>
    <property type="match status" value="1"/>
</dbReference>
<dbReference type="AlphaFoldDB" id="A0A0U5GAY3"/>
<reference evidence="2" key="1">
    <citation type="journal article" date="2016" name="Genome Announc.">
        <title>Draft genome sequences of fungus Aspergillus calidoustus.</title>
        <authorList>
            <person name="Horn F."/>
            <person name="Linde J."/>
            <person name="Mattern D.J."/>
            <person name="Walther G."/>
            <person name="Guthke R."/>
            <person name="Scherlach K."/>
            <person name="Martin K."/>
            <person name="Brakhage A.A."/>
            <person name="Petzke L."/>
            <person name="Valiante V."/>
        </authorList>
    </citation>
    <scope>NUCLEOTIDE SEQUENCE [LARGE SCALE GENOMIC DNA]</scope>
    <source>
        <strain evidence="2">SF006504</strain>
    </source>
</reference>
<proteinExistence type="predicted"/>
<gene>
    <name evidence="1" type="ORF">ASPCAL11852</name>
</gene>
<dbReference type="OMA" id="HPRGDFK"/>
<dbReference type="Gene3D" id="1.10.3210.10">
    <property type="entry name" value="Hypothetical protein af1432"/>
    <property type="match status" value="1"/>
</dbReference>